<dbReference type="PANTHER" id="PTHR30576">
    <property type="entry name" value="COLANIC BIOSYNTHESIS UDP-GLUCOSE LIPID CARRIER TRANSFERASE"/>
    <property type="match status" value="1"/>
</dbReference>
<accession>A0ABS0S8U0</accession>
<keyword evidence="3" id="KW-1133">Transmembrane helix</keyword>
<keyword evidence="2" id="KW-0270">Exopolysaccharide synthesis</keyword>
<keyword evidence="3" id="KW-0812">Transmembrane</keyword>
<keyword evidence="5" id="KW-0808">Transferase</keyword>
<dbReference type="PANTHER" id="PTHR30576:SF21">
    <property type="entry name" value="UDP-GLUCOSE:UNDECAPRENYL-PHOSPHATE GLUCOSE-1-PHOSPHATE TRANSFERASE"/>
    <property type="match status" value="1"/>
</dbReference>
<feature type="transmembrane region" description="Helical" evidence="3">
    <location>
        <begin position="61"/>
        <end position="85"/>
    </location>
</feature>
<sequence length="261" mass="29099">MRVVAASRAQLLGLNSVSDSKSATRAELTFQSGLPLRAIAGCPVPPELDWAFRVRLGIKRVFDVVLALLALLVFAPFLLVIAAAIRLCDGKEVLFRQDREGLGGRPFQLLKFRTWHLGACDHSGISQEADRDRRVTWLGAVLRRTSIDELPQLFNVVKGDMSLVGPRPHVPNMRAGNGLYHQLVAYYYLRTRYLRPGMTGWAQINGFRGPTRNAALARRRIDHDLAYIQNFALTLDLWILLRTALGGFMVKPSSVTAARLP</sequence>
<evidence type="ECO:0000313" key="6">
    <source>
        <dbReference type="Proteomes" id="UP000601789"/>
    </source>
</evidence>
<comment type="caution">
    <text evidence="5">The sequence shown here is derived from an EMBL/GenBank/DDBJ whole genome shotgun (WGS) entry which is preliminary data.</text>
</comment>
<evidence type="ECO:0000256" key="2">
    <source>
        <dbReference type="ARBA" id="ARBA00023169"/>
    </source>
</evidence>
<evidence type="ECO:0000313" key="5">
    <source>
        <dbReference type="EMBL" id="MBI1619209.1"/>
    </source>
</evidence>
<gene>
    <name evidence="5" type="ORF">IOD40_00820</name>
</gene>
<keyword evidence="6" id="KW-1185">Reference proteome</keyword>
<evidence type="ECO:0000259" key="4">
    <source>
        <dbReference type="Pfam" id="PF02397"/>
    </source>
</evidence>
<reference evidence="5 6" key="1">
    <citation type="submission" date="2020-10" db="EMBL/GenBank/DDBJ databases">
        <title>Aquamicrobium zhengzhouensis sp. nov., a exopolysaccharide producing bacterium isolated from farmland soil.</title>
        <authorList>
            <person name="Wang X."/>
        </authorList>
    </citation>
    <scope>NUCLEOTIDE SEQUENCE [LARGE SCALE GENOMIC DNA]</scope>
    <source>
        <strain evidence="6">cd-1</strain>
    </source>
</reference>
<dbReference type="Pfam" id="PF02397">
    <property type="entry name" value="Bac_transf"/>
    <property type="match status" value="1"/>
</dbReference>
<feature type="domain" description="Bacterial sugar transferase" evidence="4">
    <location>
        <begin position="59"/>
        <end position="245"/>
    </location>
</feature>
<dbReference type="GO" id="GO:0016740">
    <property type="term" value="F:transferase activity"/>
    <property type="evidence" value="ECO:0007669"/>
    <property type="project" value="UniProtKB-KW"/>
</dbReference>
<dbReference type="Proteomes" id="UP000601789">
    <property type="component" value="Unassembled WGS sequence"/>
</dbReference>
<dbReference type="InterPro" id="IPR003362">
    <property type="entry name" value="Bact_transf"/>
</dbReference>
<organism evidence="5 6">
    <name type="scientific">Aquamicrobium zhengzhouense</name>
    <dbReference type="NCBI Taxonomy" id="2781738"/>
    <lineage>
        <taxon>Bacteria</taxon>
        <taxon>Pseudomonadati</taxon>
        <taxon>Pseudomonadota</taxon>
        <taxon>Alphaproteobacteria</taxon>
        <taxon>Hyphomicrobiales</taxon>
        <taxon>Phyllobacteriaceae</taxon>
        <taxon>Aquamicrobium</taxon>
    </lineage>
</organism>
<keyword evidence="3" id="KW-0472">Membrane</keyword>
<comment type="similarity">
    <text evidence="1">Belongs to the bacterial sugar transferase family.</text>
</comment>
<proteinExistence type="inferred from homology"/>
<name>A0ABS0S8U0_9HYPH</name>
<evidence type="ECO:0000256" key="1">
    <source>
        <dbReference type="ARBA" id="ARBA00006464"/>
    </source>
</evidence>
<protein>
    <submittedName>
        <fullName evidence="5">Sugar transferase</fullName>
    </submittedName>
</protein>
<dbReference type="EMBL" id="JADGMQ010000001">
    <property type="protein sequence ID" value="MBI1619209.1"/>
    <property type="molecule type" value="Genomic_DNA"/>
</dbReference>
<evidence type="ECO:0000256" key="3">
    <source>
        <dbReference type="SAM" id="Phobius"/>
    </source>
</evidence>